<reference evidence="1 2" key="1">
    <citation type="journal article" date="2014" name="BMC Genomics">
        <title>Genome sequencing of four Aureobasidium pullulans varieties: biotechnological potential, stress tolerance, and description of new species.</title>
        <authorList>
            <person name="Gostin Ar C."/>
            <person name="Ohm R.A."/>
            <person name="Kogej T."/>
            <person name="Sonjak S."/>
            <person name="Turk M."/>
            <person name="Zajc J."/>
            <person name="Zalar P."/>
            <person name="Grube M."/>
            <person name="Sun H."/>
            <person name="Han J."/>
            <person name="Sharma A."/>
            <person name="Chiniquy J."/>
            <person name="Ngan C.Y."/>
            <person name="Lipzen A."/>
            <person name="Barry K."/>
            <person name="Grigoriev I.V."/>
            <person name="Gunde-Cimerman N."/>
        </authorList>
    </citation>
    <scope>NUCLEOTIDE SEQUENCE [LARGE SCALE GENOMIC DNA]</scope>
    <source>
        <strain evidence="1 2">EXF-150</strain>
    </source>
</reference>
<accession>A0A074XUF8</accession>
<dbReference type="RefSeq" id="XP_029765410.1">
    <property type="nucleotide sequence ID" value="XM_029902135.1"/>
</dbReference>
<dbReference type="AlphaFoldDB" id="A0A074XUF8"/>
<organism evidence="1 2">
    <name type="scientific">Aureobasidium pullulans EXF-150</name>
    <dbReference type="NCBI Taxonomy" id="1043002"/>
    <lineage>
        <taxon>Eukaryota</taxon>
        <taxon>Fungi</taxon>
        <taxon>Dikarya</taxon>
        <taxon>Ascomycota</taxon>
        <taxon>Pezizomycotina</taxon>
        <taxon>Dothideomycetes</taxon>
        <taxon>Dothideomycetidae</taxon>
        <taxon>Dothideales</taxon>
        <taxon>Saccotheciaceae</taxon>
        <taxon>Aureobasidium</taxon>
    </lineage>
</organism>
<protein>
    <submittedName>
        <fullName evidence="1">Uncharacterized protein</fullName>
    </submittedName>
</protein>
<sequence length="88" mass="9480">MTAAFSSGRALISLIMCNNDPQGLALFCEYRSAIMVFLTLNADPLACVLAPTMFMLFSKAYPCIIDVDADICLTPHLVLVLGVLLPSL</sequence>
<keyword evidence="2" id="KW-1185">Reference proteome</keyword>
<proteinExistence type="predicted"/>
<dbReference type="HOGENOM" id="CLU_2468666_0_0_1"/>
<dbReference type="GeneID" id="40744441"/>
<name>A0A074XUF8_AURPU</name>
<evidence type="ECO:0000313" key="1">
    <source>
        <dbReference type="EMBL" id="KEQ89223.1"/>
    </source>
</evidence>
<dbReference type="EMBL" id="KL584974">
    <property type="protein sequence ID" value="KEQ89223.1"/>
    <property type="molecule type" value="Genomic_DNA"/>
</dbReference>
<dbReference type="Proteomes" id="UP000030706">
    <property type="component" value="Unassembled WGS sequence"/>
</dbReference>
<evidence type="ECO:0000313" key="2">
    <source>
        <dbReference type="Proteomes" id="UP000030706"/>
    </source>
</evidence>
<gene>
    <name evidence="1" type="ORF">M438DRAFT_3025</name>
</gene>